<name>C9RJB9_FIBSS</name>
<proteinExistence type="predicted"/>
<dbReference type="STRING" id="59374.FSU_2577"/>
<dbReference type="KEGG" id="fsc:FSU_2577"/>
<sequence length="305" mass="35259">MSFAEKYTKQVSLLVNALPIVANETCFALKGGSAINLFYQDLPRLSVDLDLVYLPLDKRTTAIENINNALLRIQGNLQKKGLQASITGQANEKKIICSNNEATIKIEPNYTIRGTLCTPTELAVSQKVQNSFGFAKMRILTFEELYAGKFCAALDRQHPRDLFDIKKFYEAQHGINDKLIQIFIIYLLGHNRPIHELLDCEIQDHQDIFENEFTGMTDEQVNYSELQDFLLRLKKDLKEHLVPYKKLFLDFLALNEDFSNFPIPNVQALPAIQWKVQNLERLRKSNKQKFKQQQEKLELYLSQQD</sequence>
<evidence type="ECO:0008006" key="5">
    <source>
        <dbReference type="Google" id="ProtNLM"/>
    </source>
</evidence>
<dbReference type="InterPro" id="IPR014942">
    <property type="entry name" value="AbiEii"/>
</dbReference>
<evidence type="ECO:0000313" key="4">
    <source>
        <dbReference type="Proteomes" id="UP000001497"/>
    </source>
</evidence>
<reference evidence="2" key="3">
    <citation type="submission" date="2010-08" db="EMBL/GenBank/DDBJ databases">
        <authorList>
            <person name="Durkin A.S."/>
            <person name="Nelson K.E."/>
            <person name="Morrison M."/>
            <person name="Forsberg C.W."/>
            <person name="Wilson D.B."/>
            <person name="Russell J.B."/>
            <person name="Cann I.K.O."/>
            <person name="Mackie R.I."/>
            <person name="White B.A."/>
        </authorList>
    </citation>
    <scope>NUCLEOTIDE SEQUENCE</scope>
    <source>
        <strain evidence="2">S85</strain>
    </source>
</reference>
<dbReference type="PATRIC" id="fig|59374.8.peg.2472"/>
<evidence type="ECO:0000313" key="3">
    <source>
        <dbReference type="Proteomes" id="UP000000517"/>
    </source>
</evidence>
<reference evidence="3" key="2">
    <citation type="submission" date="2010-08" db="EMBL/GenBank/DDBJ databases">
        <title>Complete sequence of Fibrobacter succinogenes subsp. succinogenes S85.</title>
        <authorList>
            <person name="Durkin A.S."/>
            <person name="Nelson K.E."/>
            <person name="Morrison M."/>
            <person name="Forsberg C.W."/>
            <person name="Wilson D.B."/>
            <person name="Russell J.B."/>
            <person name="Cann I.K.O."/>
            <person name="Mackie R.I."/>
            <person name="White B.A."/>
        </authorList>
    </citation>
    <scope>NUCLEOTIDE SEQUENCE [LARGE SCALE GENOMIC DNA]</scope>
    <source>
        <strain evidence="3">ATCC 19169 / S85</strain>
    </source>
</reference>
<protein>
    <recommendedName>
        <fullName evidence="5">Nucleotidyl transferase AbiEii toxin, Type IV TA system</fullName>
    </recommendedName>
</protein>
<keyword evidence="4" id="KW-1185">Reference proteome</keyword>
<gene>
    <name evidence="1" type="ordered locus">Fisuc_2049</name>
    <name evidence="2" type="ordered locus">FSU_2577</name>
</gene>
<dbReference type="HOGENOM" id="CLU_058622_1_0_0"/>
<evidence type="ECO:0000313" key="2">
    <source>
        <dbReference type="EMBL" id="ADL26505.1"/>
    </source>
</evidence>
<dbReference type="Gene3D" id="3.10.450.620">
    <property type="entry name" value="JHP933, nucleotidyltransferase-like core domain"/>
    <property type="match status" value="1"/>
</dbReference>
<dbReference type="Proteomes" id="UP000001497">
    <property type="component" value="Chromosome"/>
</dbReference>
<dbReference type="RefSeq" id="WP_014546703.1">
    <property type="nucleotide sequence ID" value="NC_013410.1"/>
</dbReference>
<dbReference type="Pfam" id="PF08843">
    <property type="entry name" value="AbiEii"/>
    <property type="match status" value="1"/>
</dbReference>
<dbReference type="KEGG" id="fsu:Fisuc_2049"/>
<evidence type="ECO:0000313" key="1">
    <source>
        <dbReference type="EMBL" id="ACX75636.1"/>
    </source>
</evidence>
<reference evidence="1 4" key="1">
    <citation type="submission" date="2009-10" db="EMBL/GenBank/DDBJ databases">
        <title>Complete sequence of Fibrobacter succinogenes subsp. succinogenes S85.</title>
        <authorList>
            <consortium name="US DOE Joint Genome Institute"/>
            <person name="Lucas S."/>
            <person name="Copeland A."/>
            <person name="Lapidus A."/>
            <person name="Glavina del Rio T."/>
            <person name="Tice H."/>
            <person name="Bruce D."/>
            <person name="Goodwin L."/>
            <person name="Pitluck S."/>
            <person name="Chertkov O."/>
            <person name="Detter J.C."/>
            <person name="Han C."/>
            <person name="Tapia R."/>
            <person name="Larimer F."/>
            <person name="Land M."/>
            <person name="Hauser L."/>
            <person name="Kyrpides N."/>
            <person name="Mikhailova N."/>
            <person name="Weimer P.J."/>
            <person name="Stevenson D.M."/>
            <person name="Boyum J."/>
            <person name="Brumm P.I."/>
            <person name="Mead D."/>
        </authorList>
    </citation>
    <scope>NUCLEOTIDE SEQUENCE [LARGE SCALE GENOMIC DNA]</scope>
    <source>
        <strain evidence="4">ATCC 19169 / S85</strain>
        <strain evidence="1">S85</strain>
    </source>
</reference>
<dbReference type="OrthoDB" id="1550603at2"/>
<dbReference type="EMBL" id="CP001792">
    <property type="protein sequence ID" value="ACX75636.1"/>
    <property type="molecule type" value="Genomic_DNA"/>
</dbReference>
<dbReference type="AlphaFoldDB" id="C9RJB9"/>
<dbReference type="eggNOG" id="COG2253">
    <property type="taxonomic scope" value="Bacteria"/>
</dbReference>
<accession>C9RJB9</accession>
<dbReference type="EMBL" id="CP002158">
    <property type="protein sequence ID" value="ADL26505.1"/>
    <property type="molecule type" value="Genomic_DNA"/>
</dbReference>
<organism evidence="2 3">
    <name type="scientific">Fibrobacter succinogenes (strain ATCC 19169 / S85)</name>
    <dbReference type="NCBI Taxonomy" id="59374"/>
    <lineage>
        <taxon>Bacteria</taxon>
        <taxon>Pseudomonadati</taxon>
        <taxon>Fibrobacterota</taxon>
        <taxon>Fibrobacteria</taxon>
        <taxon>Fibrobacterales</taxon>
        <taxon>Fibrobacteraceae</taxon>
        <taxon>Fibrobacter</taxon>
    </lineage>
</organism>
<dbReference type="Proteomes" id="UP000000517">
    <property type="component" value="Chromosome"/>
</dbReference>